<dbReference type="Pfam" id="PF08281">
    <property type="entry name" value="Sigma70_r4_2"/>
    <property type="match status" value="1"/>
</dbReference>
<dbReference type="AlphaFoldDB" id="A0A0G1JI95"/>
<evidence type="ECO:0000256" key="3">
    <source>
        <dbReference type="ARBA" id="ARBA00023082"/>
    </source>
</evidence>
<evidence type="ECO:0000256" key="4">
    <source>
        <dbReference type="ARBA" id="ARBA00023125"/>
    </source>
</evidence>
<dbReference type="Pfam" id="PF04542">
    <property type="entry name" value="Sigma70_r2"/>
    <property type="match status" value="1"/>
</dbReference>
<feature type="domain" description="RNA polymerase sigma factor 70 region 4 type 2" evidence="8">
    <location>
        <begin position="130"/>
        <end position="180"/>
    </location>
</feature>
<proteinExistence type="inferred from homology"/>
<organism evidence="9 10">
    <name type="scientific">Candidatus Uhrbacteria bacterium GW2011_GWF2_44_350</name>
    <dbReference type="NCBI Taxonomy" id="1619000"/>
    <lineage>
        <taxon>Bacteria</taxon>
        <taxon>Candidatus Uhriibacteriota</taxon>
    </lineage>
</organism>
<dbReference type="SUPFAM" id="SSF88659">
    <property type="entry name" value="Sigma3 and sigma4 domains of RNA polymerase sigma factors"/>
    <property type="match status" value="1"/>
</dbReference>
<dbReference type="NCBIfam" id="TIGR02937">
    <property type="entry name" value="sigma70-ECF"/>
    <property type="match status" value="1"/>
</dbReference>
<dbReference type="InterPro" id="IPR039425">
    <property type="entry name" value="RNA_pol_sigma-70-like"/>
</dbReference>
<keyword evidence="3 6" id="KW-0731">Sigma factor</keyword>
<accession>A0A0G1JI95</accession>
<evidence type="ECO:0000259" key="7">
    <source>
        <dbReference type="Pfam" id="PF04542"/>
    </source>
</evidence>
<sequence length="189" mass="22412">MQLFSDLTDEEIAVRASRERFLFSAIMTRYQERLGRYIRRLGVFDKEEVEDILQDVFVKVYKNLQGFDPTLSFSSWIYRIAHNETMSYFRKKILRPQGHYVADAEKVFLTLGSNFNLEKELDLKIKADVLAKVLPKLPKKYREVLVLRYYEEKSYQEISDILRLPSGSVATLIHRAKKLLKKFLKHLEE</sequence>
<dbReference type="PANTHER" id="PTHR43133">
    <property type="entry name" value="RNA POLYMERASE ECF-TYPE SIGMA FACTO"/>
    <property type="match status" value="1"/>
</dbReference>
<keyword evidence="2 6" id="KW-0805">Transcription regulation</keyword>
<name>A0A0G1JI95_9BACT</name>
<dbReference type="InterPro" id="IPR014284">
    <property type="entry name" value="RNA_pol_sigma-70_dom"/>
</dbReference>
<evidence type="ECO:0000313" key="10">
    <source>
        <dbReference type="Proteomes" id="UP000034154"/>
    </source>
</evidence>
<protein>
    <recommendedName>
        <fullName evidence="6">RNA polymerase sigma factor</fullName>
    </recommendedName>
</protein>
<gene>
    <name evidence="9" type="ORF">UW63_C0019G0001</name>
</gene>
<dbReference type="InterPro" id="IPR013324">
    <property type="entry name" value="RNA_pol_sigma_r3/r4-like"/>
</dbReference>
<dbReference type="Proteomes" id="UP000034154">
    <property type="component" value="Unassembled WGS sequence"/>
</dbReference>
<dbReference type="InterPro" id="IPR036388">
    <property type="entry name" value="WH-like_DNA-bd_sf"/>
</dbReference>
<comment type="similarity">
    <text evidence="1 6">Belongs to the sigma-70 factor family. ECF subfamily.</text>
</comment>
<evidence type="ECO:0000259" key="8">
    <source>
        <dbReference type="Pfam" id="PF08281"/>
    </source>
</evidence>
<dbReference type="GO" id="GO:0006352">
    <property type="term" value="P:DNA-templated transcription initiation"/>
    <property type="evidence" value="ECO:0007669"/>
    <property type="project" value="InterPro"/>
</dbReference>
<reference evidence="9 10" key="1">
    <citation type="journal article" date="2015" name="Nature">
        <title>rRNA introns, odd ribosomes, and small enigmatic genomes across a large radiation of phyla.</title>
        <authorList>
            <person name="Brown C.T."/>
            <person name="Hug L.A."/>
            <person name="Thomas B.C."/>
            <person name="Sharon I."/>
            <person name="Castelle C.J."/>
            <person name="Singh A."/>
            <person name="Wilkins M.J."/>
            <person name="Williams K.H."/>
            <person name="Banfield J.F."/>
        </authorList>
    </citation>
    <scope>NUCLEOTIDE SEQUENCE [LARGE SCALE GENOMIC DNA]</scope>
</reference>
<dbReference type="EMBL" id="LCJB01000019">
    <property type="protein sequence ID" value="KKT71346.1"/>
    <property type="molecule type" value="Genomic_DNA"/>
</dbReference>
<feature type="domain" description="RNA polymerase sigma-70 region 2" evidence="7">
    <location>
        <begin position="27"/>
        <end position="92"/>
    </location>
</feature>
<dbReference type="InterPro" id="IPR013325">
    <property type="entry name" value="RNA_pol_sigma_r2"/>
</dbReference>
<evidence type="ECO:0000256" key="1">
    <source>
        <dbReference type="ARBA" id="ARBA00010641"/>
    </source>
</evidence>
<evidence type="ECO:0000256" key="5">
    <source>
        <dbReference type="ARBA" id="ARBA00023163"/>
    </source>
</evidence>
<dbReference type="GO" id="GO:0003677">
    <property type="term" value="F:DNA binding"/>
    <property type="evidence" value="ECO:0007669"/>
    <property type="project" value="UniProtKB-KW"/>
</dbReference>
<evidence type="ECO:0000256" key="6">
    <source>
        <dbReference type="RuleBase" id="RU000716"/>
    </source>
</evidence>
<evidence type="ECO:0000256" key="2">
    <source>
        <dbReference type="ARBA" id="ARBA00023015"/>
    </source>
</evidence>
<keyword evidence="5 6" id="KW-0804">Transcription</keyword>
<dbReference type="Gene3D" id="1.10.1740.10">
    <property type="match status" value="1"/>
</dbReference>
<dbReference type="InterPro" id="IPR007627">
    <property type="entry name" value="RNA_pol_sigma70_r2"/>
</dbReference>
<dbReference type="PROSITE" id="PS01063">
    <property type="entry name" value="SIGMA70_ECF"/>
    <property type="match status" value="1"/>
</dbReference>
<dbReference type="InterPro" id="IPR013249">
    <property type="entry name" value="RNA_pol_sigma70_r4_t2"/>
</dbReference>
<dbReference type="PANTHER" id="PTHR43133:SF51">
    <property type="entry name" value="RNA POLYMERASE SIGMA FACTOR"/>
    <property type="match status" value="1"/>
</dbReference>
<comment type="caution">
    <text evidence="9">The sequence shown here is derived from an EMBL/GenBank/DDBJ whole genome shotgun (WGS) entry which is preliminary data.</text>
</comment>
<dbReference type="GO" id="GO:0016987">
    <property type="term" value="F:sigma factor activity"/>
    <property type="evidence" value="ECO:0007669"/>
    <property type="project" value="UniProtKB-KW"/>
</dbReference>
<dbReference type="InterPro" id="IPR000838">
    <property type="entry name" value="RNA_pol_sigma70_ECF_CS"/>
</dbReference>
<dbReference type="SUPFAM" id="SSF88946">
    <property type="entry name" value="Sigma2 domain of RNA polymerase sigma factors"/>
    <property type="match status" value="1"/>
</dbReference>
<dbReference type="Gene3D" id="1.10.10.10">
    <property type="entry name" value="Winged helix-like DNA-binding domain superfamily/Winged helix DNA-binding domain"/>
    <property type="match status" value="1"/>
</dbReference>
<evidence type="ECO:0000313" key="9">
    <source>
        <dbReference type="EMBL" id="KKT71346.1"/>
    </source>
</evidence>
<keyword evidence="4 6" id="KW-0238">DNA-binding</keyword>
<dbReference type="CDD" id="cd06171">
    <property type="entry name" value="Sigma70_r4"/>
    <property type="match status" value="1"/>
</dbReference>